<reference evidence="1" key="3">
    <citation type="submission" date="2018-07" db="EMBL/GenBank/DDBJ databases">
        <authorList>
            <person name="Ashton P.M."/>
            <person name="Dallman T."/>
            <person name="Nair S."/>
            <person name="De Pinna E."/>
            <person name="Peters T."/>
            <person name="Grant K."/>
        </authorList>
    </citation>
    <scope>NUCLEOTIDE SEQUENCE [LARGE SCALE GENOMIC DNA]</scope>
    <source>
        <strain evidence="1">475813</strain>
    </source>
</reference>
<evidence type="ECO:0000313" key="7">
    <source>
        <dbReference type="Proteomes" id="UP000254762"/>
    </source>
</evidence>
<reference evidence="2" key="4">
    <citation type="submission" date="2019-10" db="EMBL/GenBank/DDBJ databases">
        <authorList>
            <consortium name="NCBI Pathogen Detection Project"/>
        </authorList>
    </citation>
    <scope>NUCLEOTIDE SEQUENCE</scope>
    <source>
        <strain evidence="2">Salmonella enterica</strain>
    </source>
</reference>
<sequence length="62" mass="7285">MNFYIDESGNFSLKNSTWNSVGILAIPHQKEEEIASFVKTLKNKIGIKKDDELKDYFRRDFD</sequence>
<dbReference type="Proteomes" id="UP000255443">
    <property type="component" value="Unassembled WGS sequence"/>
</dbReference>
<gene>
    <name evidence="1" type="ORF">DSQ81_23360</name>
    <name evidence="2" type="ORF">GBZ58_22020</name>
    <name evidence="5" type="ORF">NCTC7303_03533</name>
    <name evidence="4" type="ORF">NCTC7304_01164</name>
    <name evidence="3" type="ORF">NCTC7307_01187</name>
</gene>
<name>A0A2X4T3E0_SALER</name>
<dbReference type="EMBL" id="UGXC01000003">
    <property type="protein sequence ID" value="SUG51205.1"/>
    <property type="molecule type" value="Genomic_DNA"/>
</dbReference>
<reference evidence="6 7" key="2">
    <citation type="submission" date="2018-06" db="EMBL/GenBank/DDBJ databases">
        <authorList>
            <consortium name="Pathogen Informatics"/>
            <person name="Doyle S."/>
        </authorList>
    </citation>
    <scope>NUCLEOTIDE SEQUENCE [LARGE SCALE GENOMIC DNA]</scope>
    <source>
        <strain evidence="5 8">NCTC7303</strain>
        <strain evidence="4 7">NCTC7304</strain>
        <strain evidence="3 6">NCTC7307</strain>
    </source>
</reference>
<evidence type="ECO:0000313" key="4">
    <source>
        <dbReference type="EMBL" id="SUG31767.1"/>
    </source>
</evidence>
<protein>
    <submittedName>
        <fullName evidence="1">DUF3800 domain-containing protein</fullName>
    </submittedName>
</protein>
<dbReference type="AlphaFoldDB" id="A0A2X4T3E0"/>
<reference evidence="2" key="1">
    <citation type="journal article" date="2018" name="Genome Biol.">
        <title>SKESA: strategic k-mer extension for scrupulous assemblies.</title>
        <authorList>
            <person name="Souvorov A."/>
            <person name="Agarwala R."/>
            <person name="Lipman D.J."/>
        </authorList>
    </citation>
    <scope>NUCLEOTIDE SEQUENCE</scope>
    <source>
        <strain evidence="2">Salmonella enterica</strain>
    </source>
</reference>
<dbReference type="EMBL" id="AAIVIG010000059">
    <property type="protein sequence ID" value="ECI4938522.1"/>
    <property type="molecule type" value="Genomic_DNA"/>
</dbReference>
<evidence type="ECO:0000313" key="1">
    <source>
        <dbReference type="EMBL" id="ECI4938522.1"/>
    </source>
</evidence>
<evidence type="ECO:0000313" key="2">
    <source>
        <dbReference type="EMBL" id="HAB4463116.1"/>
    </source>
</evidence>
<organism evidence="3 6">
    <name type="scientific">Salmonella enterica subsp. arizonae</name>
    <dbReference type="NCBI Taxonomy" id="59203"/>
    <lineage>
        <taxon>Bacteria</taxon>
        <taxon>Pseudomonadati</taxon>
        <taxon>Pseudomonadota</taxon>
        <taxon>Gammaproteobacteria</taxon>
        <taxon>Enterobacterales</taxon>
        <taxon>Enterobacteriaceae</taxon>
        <taxon>Salmonella</taxon>
    </lineage>
</organism>
<dbReference type="Proteomes" id="UP000839688">
    <property type="component" value="Unassembled WGS sequence"/>
</dbReference>
<evidence type="ECO:0000313" key="3">
    <source>
        <dbReference type="EMBL" id="SQI21583.1"/>
    </source>
</evidence>
<evidence type="ECO:0000313" key="5">
    <source>
        <dbReference type="EMBL" id="SUG51205.1"/>
    </source>
</evidence>
<dbReference type="EMBL" id="UGXD01000002">
    <property type="protein sequence ID" value="SUG31767.1"/>
    <property type="molecule type" value="Genomic_DNA"/>
</dbReference>
<dbReference type="EMBL" id="LS483466">
    <property type="protein sequence ID" value="SQI21583.1"/>
    <property type="molecule type" value="Genomic_DNA"/>
</dbReference>
<evidence type="ECO:0000313" key="8">
    <source>
        <dbReference type="Proteomes" id="UP000255443"/>
    </source>
</evidence>
<evidence type="ECO:0000313" key="6">
    <source>
        <dbReference type="Proteomes" id="UP000248731"/>
    </source>
</evidence>
<dbReference type="Proteomes" id="UP000254762">
    <property type="component" value="Unassembled WGS sequence"/>
</dbReference>
<dbReference type="Proteomes" id="UP000248731">
    <property type="component" value="Chromosome 1"/>
</dbReference>
<keyword evidence="6" id="KW-1185">Reference proteome</keyword>
<proteinExistence type="predicted"/>
<accession>A0A2X4T3E0</accession>
<dbReference type="EMBL" id="DAAGTC010000027">
    <property type="protein sequence ID" value="HAB4463116.1"/>
    <property type="molecule type" value="Genomic_DNA"/>
</dbReference>